<evidence type="ECO:0000313" key="1">
    <source>
        <dbReference type="EMBL" id="GAA3396314.1"/>
    </source>
</evidence>
<keyword evidence="2" id="KW-1185">Reference proteome</keyword>
<evidence type="ECO:0000313" key="2">
    <source>
        <dbReference type="Proteomes" id="UP001501676"/>
    </source>
</evidence>
<accession>A0ABP6T921</accession>
<dbReference type="EMBL" id="BAAAYN010000055">
    <property type="protein sequence ID" value="GAA3396314.1"/>
    <property type="molecule type" value="Genomic_DNA"/>
</dbReference>
<reference evidence="2" key="1">
    <citation type="journal article" date="2019" name="Int. J. Syst. Evol. Microbiol.">
        <title>The Global Catalogue of Microorganisms (GCM) 10K type strain sequencing project: providing services to taxonomists for standard genome sequencing and annotation.</title>
        <authorList>
            <consortium name="The Broad Institute Genomics Platform"/>
            <consortium name="The Broad Institute Genome Sequencing Center for Infectious Disease"/>
            <person name="Wu L."/>
            <person name="Ma J."/>
        </authorList>
    </citation>
    <scope>NUCLEOTIDE SEQUENCE [LARGE SCALE GENOMIC DNA]</scope>
    <source>
        <strain evidence="2">JCM 9458</strain>
    </source>
</reference>
<proteinExistence type="predicted"/>
<gene>
    <name evidence="1" type="ORF">GCM10020369_72540</name>
</gene>
<dbReference type="RefSeq" id="WP_345732818.1">
    <property type="nucleotide sequence ID" value="NZ_BAAAYN010000055.1"/>
</dbReference>
<protein>
    <submittedName>
        <fullName evidence="1">Uncharacterized protein</fullName>
    </submittedName>
</protein>
<organism evidence="1 2">
    <name type="scientific">Cryptosporangium minutisporangium</name>
    <dbReference type="NCBI Taxonomy" id="113569"/>
    <lineage>
        <taxon>Bacteria</taxon>
        <taxon>Bacillati</taxon>
        <taxon>Actinomycetota</taxon>
        <taxon>Actinomycetes</taxon>
        <taxon>Cryptosporangiales</taxon>
        <taxon>Cryptosporangiaceae</taxon>
        <taxon>Cryptosporangium</taxon>
    </lineage>
</organism>
<name>A0ABP6T921_9ACTN</name>
<dbReference type="Proteomes" id="UP001501676">
    <property type="component" value="Unassembled WGS sequence"/>
</dbReference>
<comment type="caution">
    <text evidence="1">The sequence shown here is derived from an EMBL/GenBank/DDBJ whole genome shotgun (WGS) entry which is preliminary data.</text>
</comment>
<sequence length="109" mass="11404">MVHPIGVVESALASAEPLTVTQLPPPLPDGIPFAVTLTAVNEAGVLVGTAPGWNASGQSEQHAAACHDGVYTDLHPAGSTRSLAVASTTPAQWVWRLPRSRVDRSRRTC</sequence>